<feature type="transmembrane region" description="Helical" evidence="1">
    <location>
        <begin position="171"/>
        <end position="191"/>
    </location>
</feature>
<evidence type="ECO:0000313" key="3">
    <source>
        <dbReference type="Proteomes" id="UP001290455"/>
    </source>
</evidence>
<dbReference type="RefSeq" id="WP_322447280.1">
    <property type="nucleotide sequence ID" value="NZ_JAXOFX010000010.1"/>
</dbReference>
<feature type="transmembrane region" description="Helical" evidence="1">
    <location>
        <begin position="145"/>
        <end position="165"/>
    </location>
</feature>
<protein>
    <recommendedName>
        <fullName evidence="4">Membrane protein YczE</fullName>
    </recommendedName>
</protein>
<feature type="transmembrane region" description="Helical" evidence="1">
    <location>
        <begin position="72"/>
        <end position="95"/>
    </location>
</feature>
<evidence type="ECO:0008006" key="4">
    <source>
        <dbReference type="Google" id="ProtNLM"/>
    </source>
</evidence>
<evidence type="ECO:0000313" key="2">
    <source>
        <dbReference type="EMBL" id="MDZ5472978.1"/>
    </source>
</evidence>
<keyword evidence="1" id="KW-0472">Membrane</keyword>
<feature type="transmembrane region" description="Helical" evidence="1">
    <location>
        <begin position="43"/>
        <end position="65"/>
    </location>
</feature>
<reference evidence="2 3" key="1">
    <citation type="submission" date="2023-11" db="EMBL/GenBank/DDBJ databases">
        <title>Bacillus jintuensis, isolated from a mudflat on the Beibu Gulf coast.</title>
        <authorList>
            <person name="Li M."/>
        </authorList>
    </citation>
    <scope>NUCLEOTIDE SEQUENCE [LARGE SCALE GENOMIC DNA]</scope>
    <source>
        <strain evidence="2 3">31A1R</strain>
    </source>
</reference>
<feature type="transmembrane region" description="Helical" evidence="1">
    <location>
        <begin position="101"/>
        <end position="124"/>
    </location>
</feature>
<dbReference type="EMBL" id="JAXOFX010000010">
    <property type="protein sequence ID" value="MDZ5472978.1"/>
    <property type="molecule type" value="Genomic_DNA"/>
</dbReference>
<name>A0ABU5J0N8_9BACI</name>
<dbReference type="Proteomes" id="UP001290455">
    <property type="component" value="Unassembled WGS sequence"/>
</dbReference>
<keyword evidence="1" id="KW-0812">Transmembrane</keyword>
<gene>
    <name evidence="2" type="ORF">SM124_14770</name>
</gene>
<dbReference type="PANTHER" id="PTHR40078:SF1">
    <property type="entry name" value="INTEGRAL MEMBRANE PROTEIN"/>
    <property type="match status" value="1"/>
</dbReference>
<proteinExistence type="predicted"/>
<keyword evidence="3" id="KW-1185">Reference proteome</keyword>
<dbReference type="InterPro" id="IPR038750">
    <property type="entry name" value="YczE/YyaS-like"/>
</dbReference>
<keyword evidence="1" id="KW-1133">Transmembrane helix</keyword>
<organism evidence="2 3">
    <name type="scientific">Robertmurraya mangrovi</name>
    <dbReference type="NCBI Taxonomy" id="3098077"/>
    <lineage>
        <taxon>Bacteria</taxon>
        <taxon>Bacillati</taxon>
        <taxon>Bacillota</taxon>
        <taxon>Bacilli</taxon>
        <taxon>Bacillales</taxon>
        <taxon>Bacillaceae</taxon>
        <taxon>Robertmurraya</taxon>
    </lineage>
</organism>
<comment type="caution">
    <text evidence="2">The sequence shown here is derived from an EMBL/GenBank/DDBJ whole genome shotgun (WGS) entry which is preliminary data.</text>
</comment>
<dbReference type="PANTHER" id="PTHR40078">
    <property type="entry name" value="INTEGRAL MEMBRANE PROTEIN-RELATED"/>
    <property type="match status" value="1"/>
</dbReference>
<sequence>MKIRIAYFTIGLLILTLGVALIIKAGLGASSWDALAVGESNTFHLSVGTFVFINGIILMFINAFLLKKRPEILAAGTIFVIGLLIDFWLVIILNAFNPKAIFIQAITLVIGIFVLAIGVAIYLQAKFPASPMDTLMIAISKRFHLSLRISRIISEGLALILAFLFKGAIGVGTIIVTLTLGPIVQYFYTYFNRRFTEGKSLELNPR</sequence>
<dbReference type="Pfam" id="PF19700">
    <property type="entry name" value="DUF6198"/>
    <property type="match status" value="1"/>
</dbReference>
<accession>A0ABU5J0N8</accession>
<feature type="transmembrane region" description="Helical" evidence="1">
    <location>
        <begin position="5"/>
        <end position="23"/>
    </location>
</feature>
<evidence type="ECO:0000256" key="1">
    <source>
        <dbReference type="SAM" id="Phobius"/>
    </source>
</evidence>